<sequence>MEESDFISYVGDYRVHDSTIVEILDDGQGLIITLHGMEGENLTLYLRDVLTINMHKAEGMMLYAISEYKYPAPYRKFIFANWRDNDDAFLEVIAKDFVLEPELIMPVEG</sequence>
<gene>
    <name evidence="1" type="ORF">SAMN04487970_10015</name>
</gene>
<reference evidence="2" key="1">
    <citation type="submission" date="2016-10" db="EMBL/GenBank/DDBJ databases">
        <authorList>
            <person name="Varghese N."/>
            <person name="Submissions S."/>
        </authorList>
    </citation>
    <scope>NUCLEOTIDE SEQUENCE [LARGE SCALE GENOMIC DNA]</scope>
    <source>
        <strain evidence="2">CGMCC 1.8946</strain>
    </source>
</reference>
<keyword evidence="2" id="KW-1185">Reference proteome</keyword>
<dbReference type="OrthoDB" id="2613614at2"/>
<protein>
    <submittedName>
        <fullName evidence="1">Uncharacterized protein</fullName>
    </submittedName>
</protein>
<dbReference type="Proteomes" id="UP000198601">
    <property type="component" value="Unassembled WGS sequence"/>
</dbReference>
<dbReference type="EMBL" id="FMTT01000001">
    <property type="protein sequence ID" value="SCW26930.1"/>
    <property type="molecule type" value="Genomic_DNA"/>
</dbReference>
<name>A0A1G4P3U6_9BACL</name>
<evidence type="ECO:0000313" key="2">
    <source>
        <dbReference type="Proteomes" id="UP000198601"/>
    </source>
</evidence>
<proteinExistence type="predicted"/>
<dbReference type="AlphaFoldDB" id="A0A1G4P3U6"/>
<dbReference type="RefSeq" id="WP_090665514.1">
    <property type="nucleotide sequence ID" value="NZ_FMTT01000001.1"/>
</dbReference>
<evidence type="ECO:0000313" key="1">
    <source>
        <dbReference type="EMBL" id="SCW26930.1"/>
    </source>
</evidence>
<organism evidence="1 2">
    <name type="scientific">Paenibacillus tianmuensis</name>
    <dbReference type="NCBI Taxonomy" id="624147"/>
    <lineage>
        <taxon>Bacteria</taxon>
        <taxon>Bacillati</taxon>
        <taxon>Bacillota</taxon>
        <taxon>Bacilli</taxon>
        <taxon>Bacillales</taxon>
        <taxon>Paenibacillaceae</taxon>
        <taxon>Paenibacillus</taxon>
    </lineage>
</organism>
<accession>A0A1G4P3U6</accession>